<dbReference type="InterPro" id="IPR006530">
    <property type="entry name" value="YD"/>
</dbReference>
<protein>
    <recommendedName>
        <fullName evidence="1">DUF6531 domain-containing protein</fullName>
    </recommendedName>
</protein>
<dbReference type="NCBIfam" id="NF033679">
    <property type="entry name" value="DNRLRE_dom"/>
    <property type="match status" value="1"/>
</dbReference>
<dbReference type="InterPro" id="IPR045351">
    <property type="entry name" value="DUF6531"/>
</dbReference>
<feature type="domain" description="DUF6531" evidence="1">
    <location>
        <begin position="522"/>
        <end position="591"/>
    </location>
</feature>
<dbReference type="STRING" id="1384049.CD29_18465"/>
<sequence>MNKNLTKWLSSFIVGAMVFTSVPISNISTVNAIDSKDKTVNTPQINPENNANRVELVEERSETSKTFLNPDGTLTAEISQKPIHFKNTKNEWQPIENELKINAKEQVFENEANSFKVKFNQEQTSDNPIMEIEDNKTSAEFELAPLEHTDAEPTITEGIVDGESILYPDVYPNIDIKYTVGNDRVKEDIIYNEKPSEGFPDQFTYKMELNGLIVKESEGIIYLYEKENNEPLYYFDMPFMYDSYKPEGFQSVKEIESIPEDAISYDIQLKHEVINNELFLHVIPNKEWLEDEKRVYPLTIDPTLVKLQSSNYVVDTNIRSALPTQTGGNDTEIGGGRYDQNIIRGLLKFDVSSIPVNSDVMSSRLNLWYSSTSNNNKIDLSVHNVTKDWSENQATWNLAKSTPQTPWTTKGGDFVSVPLSTVHGLTGILDLAWAQMSWDIPTYLTYSWMYNPSSNNGLLLKSVQENVNTYKKFISSEHPIDSQYHPMLVITYKTSARLGLEDYWKYDVHPLIGGNVFSNITTANNVVQYNDFSLLARGGYGFDFTRTYNSKSLEKSIFGYGWTSSALENLFINSSGNTIDYTDEDGTTHTFTYDPATTQYKSGPGKYLTIREYSKLENNRVNYYYELSDQ</sequence>
<keyword evidence="3" id="KW-1185">Reference proteome</keyword>
<evidence type="ECO:0000259" key="1">
    <source>
        <dbReference type="Pfam" id="PF20148"/>
    </source>
</evidence>
<comment type="caution">
    <text evidence="2">The sequence shown here is derived from an EMBL/GenBank/DDBJ whole genome shotgun (WGS) entry which is preliminary data.</text>
</comment>
<evidence type="ECO:0000313" key="2">
    <source>
        <dbReference type="EMBL" id="KGR74999.1"/>
    </source>
</evidence>
<dbReference type="eggNOG" id="COG3209">
    <property type="taxonomic scope" value="Bacteria"/>
</dbReference>
<name>A0A0A3HRG4_9BACL</name>
<dbReference type="EMBL" id="JPVN01000034">
    <property type="protein sequence ID" value="KGR74999.1"/>
    <property type="molecule type" value="Genomic_DNA"/>
</dbReference>
<gene>
    <name evidence="2" type="ORF">CD29_18465</name>
</gene>
<evidence type="ECO:0000313" key="3">
    <source>
        <dbReference type="Proteomes" id="UP000030416"/>
    </source>
</evidence>
<proteinExistence type="predicted"/>
<reference evidence="2 3" key="1">
    <citation type="submission" date="2014-02" db="EMBL/GenBank/DDBJ databases">
        <title>Draft genome sequence of Lysinibacillus manganicus DSM 26584T.</title>
        <authorList>
            <person name="Zhang F."/>
            <person name="Wang G."/>
            <person name="Zhang L."/>
        </authorList>
    </citation>
    <scope>NUCLEOTIDE SEQUENCE [LARGE SCALE GENOMIC DNA]</scope>
    <source>
        <strain evidence="2 3">DSM 26584</strain>
    </source>
</reference>
<dbReference type="AlphaFoldDB" id="A0A0A3HRG4"/>
<dbReference type="OrthoDB" id="1432909at2"/>
<dbReference type="Proteomes" id="UP000030416">
    <property type="component" value="Unassembled WGS sequence"/>
</dbReference>
<accession>A0A0A3HRG4</accession>
<dbReference type="RefSeq" id="WP_036189899.1">
    <property type="nucleotide sequence ID" value="NZ_AVDA01000034.1"/>
</dbReference>
<organism evidence="2 3">
    <name type="scientific">Ureibacillus manganicus DSM 26584</name>
    <dbReference type="NCBI Taxonomy" id="1384049"/>
    <lineage>
        <taxon>Bacteria</taxon>
        <taxon>Bacillati</taxon>
        <taxon>Bacillota</taxon>
        <taxon>Bacilli</taxon>
        <taxon>Bacillales</taxon>
        <taxon>Caryophanaceae</taxon>
        <taxon>Ureibacillus</taxon>
    </lineage>
</organism>
<dbReference type="NCBIfam" id="TIGR01643">
    <property type="entry name" value="YD_repeat_2x"/>
    <property type="match status" value="1"/>
</dbReference>
<dbReference type="Pfam" id="PF20148">
    <property type="entry name" value="DUF6531"/>
    <property type="match status" value="1"/>
</dbReference>